<dbReference type="RefSeq" id="XP_025551901.1">
    <property type="nucleotide sequence ID" value="XM_025698981.1"/>
</dbReference>
<dbReference type="VEuPathDB" id="FungiDB:BO97DRAFT_451419"/>
<feature type="compositionally biased region" description="Basic and acidic residues" evidence="1">
    <location>
        <begin position="339"/>
        <end position="349"/>
    </location>
</feature>
<organism evidence="2 3">
    <name type="scientific">Aspergillus homomorphus (strain CBS 101889)</name>
    <dbReference type="NCBI Taxonomy" id="1450537"/>
    <lineage>
        <taxon>Eukaryota</taxon>
        <taxon>Fungi</taxon>
        <taxon>Dikarya</taxon>
        <taxon>Ascomycota</taxon>
        <taxon>Pezizomycotina</taxon>
        <taxon>Eurotiomycetes</taxon>
        <taxon>Eurotiomycetidae</taxon>
        <taxon>Eurotiales</taxon>
        <taxon>Aspergillaceae</taxon>
        <taxon>Aspergillus</taxon>
        <taxon>Aspergillus subgen. Circumdati</taxon>
    </lineage>
</organism>
<dbReference type="Proteomes" id="UP000248961">
    <property type="component" value="Unassembled WGS sequence"/>
</dbReference>
<keyword evidence="3" id="KW-1185">Reference proteome</keyword>
<dbReference type="EMBL" id="KZ824282">
    <property type="protein sequence ID" value="RAL12747.1"/>
    <property type="molecule type" value="Genomic_DNA"/>
</dbReference>
<evidence type="ECO:0000313" key="3">
    <source>
        <dbReference type="Proteomes" id="UP000248961"/>
    </source>
</evidence>
<evidence type="ECO:0000256" key="1">
    <source>
        <dbReference type="SAM" id="MobiDB-lite"/>
    </source>
</evidence>
<protein>
    <submittedName>
        <fullName evidence="2">Uncharacterized protein</fullName>
    </submittedName>
</protein>
<reference evidence="2 3" key="1">
    <citation type="submission" date="2018-02" db="EMBL/GenBank/DDBJ databases">
        <title>The genomes of Aspergillus section Nigri reveals drivers in fungal speciation.</title>
        <authorList>
            <consortium name="DOE Joint Genome Institute"/>
            <person name="Vesth T.C."/>
            <person name="Nybo J."/>
            <person name="Theobald S."/>
            <person name="Brandl J."/>
            <person name="Frisvad J.C."/>
            <person name="Nielsen K.F."/>
            <person name="Lyhne E.K."/>
            <person name="Kogle M.E."/>
            <person name="Kuo A."/>
            <person name="Riley R."/>
            <person name="Clum A."/>
            <person name="Nolan M."/>
            <person name="Lipzen A."/>
            <person name="Salamov A."/>
            <person name="Henrissat B."/>
            <person name="Wiebenga A."/>
            <person name="De vries R.P."/>
            <person name="Grigoriev I.V."/>
            <person name="Mortensen U.H."/>
            <person name="Andersen M.R."/>
            <person name="Baker S.E."/>
        </authorList>
    </citation>
    <scope>NUCLEOTIDE SEQUENCE [LARGE SCALE GENOMIC DNA]</scope>
    <source>
        <strain evidence="2 3">CBS 101889</strain>
    </source>
</reference>
<evidence type="ECO:0000313" key="2">
    <source>
        <dbReference type="EMBL" id="RAL12747.1"/>
    </source>
</evidence>
<feature type="compositionally biased region" description="Basic and acidic residues" evidence="1">
    <location>
        <begin position="360"/>
        <end position="369"/>
    </location>
</feature>
<dbReference type="OrthoDB" id="4156714at2759"/>
<accession>A0A395HY85</accession>
<dbReference type="GeneID" id="37203270"/>
<proteinExistence type="predicted"/>
<feature type="region of interest" description="Disordered" evidence="1">
    <location>
        <begin position="339"/>
        <end position="380"/>
    </location>
</feature>
<sequence>MGLEWMVFTGIQTYQVLLSPLLPDRKQKKSTTSPEKSASEECASEESEPDESGILECGFGGWSCEGDDLDDAQAYLECLICTWAADYTISNFNSLPADRIRGLIASVKDYCAVKRFSQMLKQLIVIKAIYERFHEQPFAYLDGKKGSGEADDPEFAQKLQYLFKRFYETNPRYAVLWKFHTQRLANPATHADAPNLEFGKYHADRREQALGNYADELLDSQPLCWLLKELPVTSDQSERRREAPTNLLREGCELMIKWEMMYGGRPTLHGLAGLPDVYDKKSMKLDASACRPNPEYWDQAPILLVTLSRLSYDNSILHQRIGKVHVAAQAHVVPEFRPHGKPRMVERKPLGTGTESNTPGRDEDSHIGDESDYGSEVGNEVEDQSDIVDAFFRAQGISPPACLRHS</sequence>
<name>A0A395HY85_ASPHC</name>
<feature type="compositionally biased region" description="Acidic residues" evidence="1">
    <location>
        <begin position="42"/>
        <end position="51"/>
    </location>
</feature>
<gene>
    <name evidence="2" type="ORF">BO97DRAFT_451419</name>
</gene>
<dbReference type="AlphaFoldDB" id="A0A395HY85"/>
<feature type="region of interest" description="Disordered" evidence="1">
    <location>
        <begin position="25"/>
        <end position="51"/>
    </location>
</feature>